<dbReference type="InParanoid" id="A0A1Z5JXY2"/>
<evidence type="ECO:0000256" key="2">
    <source>
        <dbReference type="SAM" id="SignalP"/>
    </source>
</evidence>
<feature type="region of interest" description="Disordered" evidence="1">
    <location>
        <begin position="433"/>
        <end position="470"/>
    </location>
</feature>
<dbReference type="OrthoDB" id="41351at2759"/>
<proteinExistence type="predicted"/>
<evidence type="ECO:0000256" key="1">
    <source>
        <dbReference type="SAM" id="MobiDB-lite"/>
    </source>
</evidence>
<accession>A0A1Z5JXY2</accession>
<name>A0A1Z5JXY2_FISSO</name>
<sequence length="497" mass="54423">MLFHHTVSAIATVLFLSFSSSDAATFLDDRGTTHEWDNTVKAKVAVRAGVGGLSLFHMGMTADQLVAVWDDWAIRGSELDPENPDAAPIFPEMGPTPEEIAFLSSAINLSPSCYLNTRGCGQIDNMTDLFALRDEVNFFLYIDNGWDPQALEMDAAGLPVIFVDTYFEYNETCRAFNYSQIDPSTCYGRSMIDIANRIEELAVFLGSDVDIDALNAQKQAACEAASALTDAAAQAHEKGIRIKNIWLAIEQDENGTSYATLSDHDPIELWVPRTLEELGMPFLHADTYEGWGEITSIQYFKGCEAVAISEECNGDTYFPVDFWMIDSRSSRLIDDNFKILFPDRAILADQWWYTPMNDGPVSYKSIASYLAAFTERISAAENVQEASEECTPVDPKSTTLLQAGGLGGLPLNGFVCYDKTLIQEEYLKCPELSAPAPTTDSEPAPSAPTPTADAPTPTEATPTTGEEGTVPTSSVVAYDFLLTFKMALMTVIAAIYL</sequence>
<feature type="signal peptide" evidence="2">
    <location>
        <begin position="1"/>
        <end position="23"/>
    </location>
</feature>
<evidence type="ECO:0000313" key="4">
    <source>
        <dbReference type="Proteomes" id="UP000198406"/>
    </source>
</evidence>
<comment type="caution">
    <text evidence="3">The sequence shown here is derived from an EMBL/GenBank/DDBJ whole genome shotgun (WGS) entry which is preliminary data.</text>
</comment>
<dbReference type="Proteomes" id="UP000198406">
    <property type="component" value="Unassembled WGS sequence"/>
</dbReference>
<evidence type="ECO:0008006" key="5">
    <source>
        <dbReference type="Google" id="ProtNLM"/>
    </source>
</evidence>
<keyword evidence="4" id="KW-1185">Reference proteome</keyword>
<organism evidence="3 4">
    <name type="scientific">Fistulifera solaris</name>
    <name type="common">Oleaginous diatom</name>
    <dbReference type="NCBI Taxonomy" id="1519565"/>
    <lineage>
        <taxon>Eukaryota</taxon>
        <taxon>Sar</taxon>
        <taxon>Stramenopiles</taxon>
        <taxon>Ochrophyta</taxon>
        <taxon>Bacillariophyta</taxon>
        <taxon>Bacillariophyceae</taxon>
        <taxon>Bacillariophycidae</taxon>
        <taxon>Naviculales</taxon>
        <taxon>Naviculaceae</taxon>
        <taxon>Fistulifera</taxon>
    </lineage>
</organism>
<feature type="chain" id="PRO_5012667475" description="Fe/B12 periplasmic-binding domain-containing protein" evidence="2">
    <location>
        <begin position="24"/>
        <end position="497"/>
    </location>
</feature>
<gene>
    <name evidence="3" type="ORF">FisN_26Hu172</name>
</gene>
<dbReference type="AlphaFoldDB" id="A0A1Z5JXY2"/>
<dbReference type="EMBL" id="BDSP01000132">
    <property type="protein sequence ID" value="GAX18870.1"/>
    <property type="molecule type" value="Genomic_DNA"/>
</dbReference>
<reference evidence="3 4" key="1">
    <citation type="journal article" date="2015" name="Plant Cell">
        <title>Oil accumulation by the oleaginous diatom Fistulifera solaris as revealed by the genome and transcriptome.</title>
        <authorList>
            <person name="Tanaka T."/>
            <person name="Maeda Y."/>
            <person name="Veluchamy A."/>
            <person name="Tanaka M."/>
            <person name="Abida H."/>
            <person name="Marechal E."/>
            <person name="Bowler C."/>
            <person name="Muto M."/>
            <person name="Sunaga Y."/>
            <person name="Tanaka M."/>
            <person name="Yoshino T."/>
            <person name="Taniguchi T."/>
            <person name="Fukuda Y."/>
            <person name="Nemoto M."/>
            <person name="Matsumoto M."/>
            <person name="Wong P.S."/>
            <person name="Aburatani S."/>
            <person name="Fujibuchi W."/>
        </authorList>
    </citation>
    <scope>NUCLEOTIDE SEQUENCE [LARGE SCALE GENOMIC DNA]</scope>
    <source>
        <strain evidence="3 4">JPCC DA0580</strain>
    </source>
</reference>
<keyword evidence="2" id="KW-0732">Signal</keyword>
<protein>
    <recommendedName>
        <fullName evidence="5">Fe/B12 periplasmic-binding domain-containing protein</fullName>
    </recommendedName>
</protein>
<evidence type="ECO:0000313" key="3">
    <source>
        <dbReference type="EMBL" id="GAX18870.1"/>
    </source>
</evidence>